<evidence type="ECO:0000313" key="1">
    <source>
        <dbReference type="EMBL" id="JAH17672.1"/>
    </source>
</evidence>
<reference evidence="1" key="1">
    <citation type="submission" date="2014-11" db="EMBL/GenBank/DDBJ databases">
        <authorList>
            <person name="Amaro Gonzalez C."/>
        </authorList>
    </citation>
    <scope>NUCLEOTIDE SEQUENCE</scope>
</reference>
<protein>
    <submittedName>
        <fullName evidence="1">Uncharacterized protein</fullName>
    </submittedName>
</protein>
<dbReference type="EMBL" id="GBXM01090905">
    <property type="protein sequence ID" value="JAH17672.1"/>
    <property type="molecule type" value="Transcribed_RNA"/>
</dbReference>
<proteinExistence type="predicted"/>
<name>A0A0E9QMD4_ANGAN</name>
<sequence length="42" mass="4844">MASVPNDEACRVGCPFEFLRVARPCCDMRLCPLVLFSVFFFR</sequence>
<reference evidence="1" key="2">
    <citation type="journal article" date="2015" name="Fish Shellfish Immunol.">
        <title>Early steps in the European eel (Anguilla anguilla)-Vibrio vulnificus interaction in the gills: Role of the RtxA13 toxin.</title>
        <authorList>
            <person name="Callol A."/>
            <person name="Pajuelo D."/>
            <person name="Ebbesson L."/>
            <person name="Teles M."/>
            <person name="MacKenzie S."/>
            <person name="Amaro C."/>
        </authorList>
    </citation>
    <scope>NUCLEOTIDE SEQUENCE</scope>
</reference>
<accession>A0A0E9QMD4</accession>
<organism evidence="1">
    <name type="scientific">Anguilla anguilla</name>
    <name type="common">European freshwater eel</name>
    <name type="synonym">Muraena anguilla</name>
    <dbReference type="NCBI Taxonomy" id="7936"/>
    <lineage>
        <taxon>Eukaryota</taxon>
        <taxon>Metazoa</taxon>
        <taxon>Chordata</taxon>
        <taxon>Craniata</taxon>
        <taxon>Vertebrata</taxon>
        <taxon>Euteleostomi</taxon>
        <taxon>Actinopterygii</taxon>
        <taxon>Neopterygii</taxon>
        <taxon>Teleostei</taxon>
        <taxon>Anguilliformes</taxon>
        <taxon>Anguillidae</taxon>
        <taxon>Anguilla</taxon>
    </lineage>
</organism>
<dbReference type="AlphaFoldDB" id="A0A0E9QMD4"/>